<organism evidence="4 5">
    <name type="scientific">Holothuria leucospilota</name>
    <name type="common">Black long sea cucumber</name>
    <name type="synonym">Mertensiothuria leucospilota</name>
    <dbReference type="NCBI Taxonomy" id="206669"/>
    <lineage>
        <taxon>Eukaryota</taxon>
        <taxon>Metazoa</taxon>
        <taxon>Echinodermata</taxon>
        <taxon>Eleutherozoa</taxon>
        <taxon>Echinozoa</taxon>
        <taxon>Holothuroidea</taxon>
        <taxon>Aspidochirotacea</taxon>
        <taxon>Aspidochirotida</taxon>
        <taxon>Holothuriidae</taxon>
        <taxon>Holothuria</taxon>
    </lineage>
</organism>
<dbReference type="PANTHER" id="PTHR33331">
    <property type="entry name" value="COILED-COIL DOMAIN-CONTAINING PROTEIN 162"/>
    <property type="match status" value="1"/>
</dbReference>
<gene>
    <name evidence="4" type="ORF">HOLleu_06654</name>
</gene>
<evidence type="ECO:0000256" key="1">
    <source>
        <dbReference type="SAM" id="Coils"/>
    </source>
</evidence>
<feature type="coiled-coil region" evidence="1">
    <location>
        <begin position="13"/>
        <end position="40"/>
    </location>
</feature>
<feature type="region of interest" description="Disordered" evidence="2">
    <location>
        <begin position="547"/>
        <end position="570"/>
    </location>
</feature>
<evidence type="ECO:0000259" key="3">
    <source>
        <dbReference type="Pfam" id="PF15082"/>
    </source>
</evidence>
<sequence>MSSTAELYQVGASEKIKTLEAELAKELQDLKNDIEENEMLSGVPRAASSVGIPKGVEHFRKLREQIIRRAMQVSEAQPLIIQADVMKEEMDNCLIREYTSDSLPLLLHQFFCDRIQQLVQCKHMHMLRWRRFCEHSKTLESLYPVYQKRLLAIMDEYSDAVARAQRLSVVHESLLIGRPPAHNAIEKDDLIIYLKWLICHLHSVKKIHSFIKHLEWFSVSHMHQLRPPIISQMKAVTVPWQEESRRSPSPTERHVPSNVIESKGRWSIFAGRPSIAETTLSSGRVSMETSPRPAMVVEEAESDYLASSGSVLPLSSSLRRAGAGTVPNNPHAVAASAASGGGPSSDPENSGMPCHLLDFQSLRPLLEFLLPLYGLTVDLDGISSTSDEMELAVHVSRKFKSAFSKQEEQKTFPTYDKLESGNESWGADTSSHALLKESNWLPYIKLKPEKDAAQEKIMTKLRQSNSVDELLRAQSKFFAVKDSLKVMDALKEHAIAVRDPPSVQAVSVTSHKTAFNSNVIWRKIYSNPSLFQDSDDDMDVADFDDKDADNVNFSGPSSHGGRPLSHSRRKADESGFDFANAMQMLGLEDEDSPQQDPTMVQGGLLSFLQLRHLRIRDLQRTCLSVLNYFRSLERTLTINDGGLSLEGKNQKKGSTNHVYGSYESGLGGGGSLGYHGYLHNTPADFKQSESDFMEFSDVENHDDFYSIDEGRVHVQDLRGYYVIYDAASKDFSRLSQDLLLVATHYIDKDLHMRKMTHKTSHQAFKKRQVQPAGEVDLPSYGHLPVDRFAVLLDLWTNEAAFLENKRQLIDVYVEAYHHVFDMHERHLLAQVIINLMNKRPRYDFTADYFVNTYKEECRCLRLHCKLIKSILDQQIDDEREFVHKMGHTKEEDGLPYPVITKQPVALNLSRPALKYVYLLEFHPSLSLASRIPTAINFALDELRAVHQPSTTTATIHMEIKLLELAVKKWLQMEAPGSSYSTQMQKDLFSDLFVENPHFVCEIGDSLEAAREVAAGRRTPKEKLEDTLRVWSKLMEIVTTRHRLLDAAVETEILAKIYRKQATEMGFDEYHLFLMCVQFDFASFKENADHPPPLFITALQEDDPNVDRYVFANLNLAIQELDEKMVAAFNFKSRDGVMKLMKGKGLETLQVILMAQVLQKNALVSAVQQVHVCSASKDPDKTASGTLKNSQKTSENRSERSSLLAVGPGGDASSAAAAFVNQLKGSTEVQKFTPESFVSLQLEKRPSRDVMLNHFLNKKTTMGTILKNPEEVEKLKKTLIVEFCQRFHTRICQYSLRGQIIAYLNSILVLLEDFPAVQKSHFVIGLPNEKKTKQDSQAGLATNPRELKKRPRRLLSQDGSMLLNLWFLPHHSEVLIMYKTLENEACMKALQCTLRIVSALHDILQYLCAHSKLGSSPGRVYLQQKEYITADWGGTEGILAELRETQKQVNHLENPSDPEQVADLLRLRRDVLFLEFDAAIRHSLRNTLLSTKNAPGFLKVTENMNIGLPALSNVQRPSMYGAYLRIPEPLQPRDFKAQEVFPWRSFLGRRGPFPSRFWQWTRIESYMQLCLCELKEVDRHAANGEILGVALLMEDVLQSGQQEIVMSPDNSDTEDQSGESERPPSSVRPKSTASIKSKTSQLSVADEILEEEKKEEEKPVAIKKKALSRTTEPVKAYILLKDFLLLWKRLEVFKEEWGQRKLMVQIIDSPSLYQKFCQIFKVDILYPVVKNIASKYGQGDLYEGMTLDDEPIVAPKGASEMELRAKQLVKLLDELEHHMIHEVQRKIAREHALVIAERAREEGNLPTDLWKRPVSVL</sequence>
<reference evidence="4" key="1">
    <citation type="submission" date="2021-10" db="EMBL/GenBank/DDBJ databases">
        <title>Tropical sea cucumber genome reveals ecological adaptation and Cuvierian tubules defense mechanism.</title>
        <authorList>
            <person name="Chen T."/>
        </authorList>
    </citation>
    <scope>NUCLEOTIDE SEQUENCE</scope>
    <source>
        <strain evidence="4">Nanhai2018</strain>
        <tissue evidence="4">Muscle</tissue>
    </source>
</reference>
<comment type="caution">
    <text evidence="4">The sequence shown here is derived from an EMBL/GenBank/DDBJ whole genome shotgun (WGS) entry which is preliminary data.</text>
</comment>
<dbReference type="PANTHER" id="PTHR33331:SF13">
    <property type="entry name" value="COILED-COIL DOMAIN CONTAINING 162"/>
    <property type="match status" value="1"/>
</dbReference>
<feature type="region of interest" description="Disordered" evidence="2">
    <location>
        <begin position="1605"/>
        <end position="1638"/>
    </location>
</feature>
<feature type="region of interest" description="Disordered" evidence="2">
    <location>
        <begin position="1174"/>
        <end position="1208"/>
    </location>
</feature>
<dbReference type="Pfam" id="PF15082">
    <property type="entry name" value="DUF4549"/>
    <property type="match status" value="1"/>
</dbReference>
<accession>A0A9Q1CL76</accession>
<dbReference type="EMBL" id="JAIZAY010000002">
    <property type="protein sequence ID" value="KAJ8047612.1"/>
    <property type="molecule type" value="Genomic_DNA"/>
</dbReference>
<proteinExistence type="predicted"/>
<evidence type="ECO:0000313" key="5">
    <source>
        <dbReference type="Proteomes" id="UP001152320"/>
    </source>
</evidence>
<dbReference type="InterPro" id="IPR040401">
    <property type="entry name" value="CCDC162"/>
</dbReference>
<protein>
    <recommendedName>
        <fullName evidence="3">DUF4549 domain-containing protein</fullName>
    </recommendedName>
</protein>
<feature type="region of interest" description="Disordered" evidence="2">
    <location>
        <begin position="322"/>
        <end position="352"/>
    </location>
</feature>
<feature type="compositionally biased region" description="Polar residues" evidence="2">
    <location>
        <begin position="1627"/>
        <end position="1638"/>
    </location>
</feature>
<keyword evidence="5" id="KW-1185">Reference proteome</keyword>
<feature type="compositionally biased region" description="Polar residues" evidence="2">
    <location>
        <begin position="1182"/>
        <end position="1192"/>
    </location>
</feature>
<name>A0A9Q1CL76_HOLLE</name>
<keyword evidence="1" id="KW-0175">Coiled coil</keyword>
<feature type="domain" description="DUF4549" evidence="3">
    <location>
        <begin position="8"/>
        <end position="147"/>
    </location>
</feature>
<dbReference type="OrthoDB" id="76966at2759"/>
<dbReference type="Proteomes" id="UP001152320">
    <property type="component" value="Chromosome 2"/>
</dbReference>
<dbReference type="InterPro" id="IPR029376">
    <property type="entry name" value="DUF4549"/>
</dbReference>
<evidence type="ECO:0000313" key="4">
    <source>
        <dbReference type="EMBL" id="KAJ8047612.1"/>
    </source>
</evidence>
<evidence type="ECO:0000256" key="2">
    <source>
        <dbReference type="SAM" id="MobiDB-lite"/>
    </source>
</evidence>